<dbReference type="AlphaFoldDB" id="A0A4Y2DX01"/>
<gene>
    <name evidence="1" type="ORF">AVEN_147904_1</name>
</gene>
<comment type="caution">
    <text evidence="1">The sequence shown here is derived from an EMBL/GenBank/DDBJ whole genome shotgun (WGS) entry which is preliminary data.</text>
</comment>
<accession>A0A4Y2DX01</accession>
<reference evidence="1 2" key="1">
    <citation type="journal article" date="2019" name="Sci. Rep.">
        <title>Orb-weaving spider Araneus ventricosus genome elucidates the spidroin gene catalogue.</title>
        <authorList>
            <person name="Kono N."/>
            <person name="Nakamura H."/>
            <person name="Ohtoshi R."/>
            <person name="Moran D.A.P."/>
            <person name="Shinohara A."/>
            <person name="Yoshida Y."/>
            <person name="Fujiwara M."/>
            <person name="Mori M."/>
            <person name="Tomita M."/>
            <person name="Arakawa K."/>
        </authorList>
    </citation>
    <scope>NUCLEOTIDE SEQUENCE [LARGE SCALE GENOMIC DNA]</scope>
</reference>
<dbReference type="Proteomes" id="UP000499080">
    <property type="component" value="Unassembled WGS sequence"/>
</dbReference>
<dbReference type="EMBL" id="BGPR01000459">
    <property type="protein sequence ID" value="GBM21422.1"/>
    <property type="molecule type" value="Genomic_DNA"/>
</dbReference>
<keyword evidence="2" id="KW-1185">Reference proteome</keyword>
<organism evidence="1 2">
    <name type="scientific">Araneus ventricosus</name>
    <name type="common">Orbweaver spider</name>
    <name type="synonym">Epeira ventricosa</name>
    <dbReference type="NCBI Taxonomy" id="182803"/>
    <lineage>
        <taxon>Eukaryota</taxon>
        <taxon>Metazoa</taxon>
        <taxon>Ecdysozoa</taxon>
        <taxon>Arthropoda</taxon>
        <taxon>Chelicerata</taxon>
        <taxon>Arachnida</taxon>
        <taxon>Araneae</taxon>
        <taxon>Araneomorphae</taxon>
        <taxon>Entelegynae</taxon>
        <taxon>Araneoidea</taxon>
        <taxon>Araneidae</taxon>
        <taxon>Araneus</taxon>
    </lineage>
</organism>
<name>A0A4Y2DX01_ARAVE</name>
<evidence type="ECO:0000313" key="2">
    <source>
        <dbReference type="Proteomes" id="UP000499080"/>
    </source>
</evidence>
<proteinExistence type="predicted"/>
<protein>
    <submittedName>
        <fullName evidence="1">Uncharacterized protein</fullName>
    </submittedName>
</protein>
<evidence type="ECO:0000313" key="1">
    <source>
        <dbReference type="EMBL" id="GBM21422.1"/>
    </source>
</evidence>
<sequence>MVKDHAIKYHKKLSSRPALAPGSTLNDRPPRLHRALWSLHNSPPLRAAHVTTLPFYGVRPVIGDGPKSHTTITISSKGARTCLLIQQLLILELRHAGIM</sequence>